<feature type="transmembrane region" description="Helical" evidence="1">
    <location>
        <begin position="87"/>
        <end position="107"/>
    </location>
</feature>
<dbReference type="RefSeq" id="WP_025816308.1">
    <property type="nucleotide sequence ID" value="NZ_QJJX01000015.1"/>
</dbReference>
<dbReference type="EMBL" id="QJJX01000015">
    <property type="protein sequence ID" value="PXX21855.1"/>
    <property type="molecule type" value="Genomic_DNA"/>
</dbReference>
<evidence type="ECO:0000313" key="3">
    <source>
        <dbReference type="Proteomes" id="UP000248314"/>
    </source>
</evidence>
<keyword evidence="3" id="KW-1185">Reference proteome</keyword>
<name>A0A318HTN0_9BACT</name>
<dbReference type="OrthoDB" id="9965110at2"/>
<protein>
    <submittedName>
        <fullName evidence="2">Uncharacterized protein</fullName>
    </submittedName>
</protein>
<keyword evidence="1" id="KW-0812">Transmembrane</keyword>
<feature type="transmembrane region" description="Helical" evidence="1">
    <location>
        <begin position="32"/>
        <end position="50"/>
    </location>
</feature>
<dbReference type="AlphaFoldDB" id="A0A318HTN0"/>
<feature type="transmembrane region" description="Helical" evidence="1">
    <location>
        <begin position="7"/>
        <end position="26"/>
    </location>
</feature>
<keyword evidence="1" id="KW-0472">Membrane</keyword>
<reference evidence="2 3" key="1">
    <citation type="submission" date="2018-05" db="EMBL/GenBank/DDBJ databases">
        <title>Genomic Encyclopedia of Type Strains, Phase I: the one thousand microbial genomes (KMG-I) project.</title>
        <authorList>
            <person name="Kyrpides N."/>
        </authorList>
    </citation>
    <scope>NUCLEOTIDE SEQUENCE [LARGE SCALE GENOMIC DNA]</scope>
    <source>
        <strain evidence="2 3">DSM 15611</strain>
    </source>
</reference>
<gene>
    <name evidence="2" type="ORF">EJ73_01440</name>
</gene>
<dbReference type="Proteomes" id="UP000248314">
    <property type="component" value="Unassembled WGS sequence"/>
</dbReference>
<comment type="caution">
    <text evidence="2">The sequence shown here is derived from an EMBL/GenBank/DDBJ whole genome shotgun (WGS) entry which is preliminary data.</text>
</comment>
<evidence type="ECO:0000256" key="1">
    <source>
        <dbReference type="SAM" id="Phobius"/>
    </source>
</evidence>
<accession>A0A318HTN0</accession>
<keyword evidence="1" id="KW-1133">Transmembrane helix</keyword>
<proteinExistence type="predicted"/>
<organism evidence="2 3">
    <name type="scientific">Hoylesella shahii DSM 15611 = JCM 12083</name>
    <dbReference type="NCBI Taxonomy" id="1122991"/>
    <lineage>
        <taxon>Bacteria</taxon>
        <taxon>Pseudomonadati</taxon>
        <taxon>Bacteroidota</taxon>
        <taxon>Bacteroidia</taxon>
        <taxon>Bacteroidales</taxon>
        <taxon>Prevotellaceae</taxon>
        <taxon>Hoylesella</taxon>
    </lineage>
</organism>
<evidence type="ECO:0000313" key="2">
    <source>
        <dbReference type="EMBL" id="PXX21855.1"/>
    </source>
</evidence>
<feature type="transmembrane region" description="Helical" evidence="1">
    <location>
        <begin position="62"/>
        <end position="81"/>
    </location>
</feature>
<sequence length="115" mass="13175">MSKNMKRVYLTLAIALLIGMGLYTYLNHIPKAEAFGYESMVFCILGYLAYRPFSKQDEFRVIVFTFLTMALLRGTALLPQFSFNNMIMAWGWCVLGLIVVCLISFVARKTNLIKE</sequence>